<dbReference type="Gene3D" id="1.10.510.10">
    <property type="entry name" value="Transferase(Phosphotransferase) domain 1"/>
    <property type="match status" value="1"/>
</dbReference>
<dbReference type="Proteomes" id="UP001228049">
    <property type="component" value="Unassembled WGS sequence"/>
</dbReference>
<dbReference type="GO" id="GO:0005737">
    <property type="term" value="C:cytoplasm"/>
    <property type="evidence" value="ECO:0007669"/>
    <property type="project" value="TreeGrafter"/>
</dbReference>
<keyword evidence="6" id="KW-0812">Transmembrane</keyword>
<evidence type="ECO:0000259" key="7">
    <source>
        <dbReference type="PROSITE" id="PS50011"/>
    </source>
</evidence>
<dbReference type="GO" id="GO:0042771">
    <property type="term" value="P:intrinsic apoptotic signaling pathway in response to DNA damage by p53 class mediator"/>
    <property type="evidence" value="ECO:0007669"/>
    <property type="project" value="TreeGrafter"/>
</dbReference>
<dbReference type="GO" id="GO:0003713">
    <property type="term" value="F:transcription coactivator activity"/>
    <property type="evidence" value="ECO:0007669"/>
    <property type="project" value="TreeGrafter"/>
</dbReference>
<evidence type="ECO:0000256" key="6">
    <source>
        <dbReference type="SAM" id="Phobius"/>
    </source>
</evidence>
<dbReference type="SMART" id="SM00220">
    <property type="entry name" value="S_TKc"/>
    <property type="match status" value="1"/>
</dbReference>
<keyword evidence="5" id="KW-0067">ATP-binding</keyword>
<evidence type="ECO:0000313" key="8">
    <source>
        <dbReference type="EMBL" id="KAK1900875.1"/>
    </source>
</evidence>
<dbReference type="InterPro" id="IPR008271">
    <property type="entry name" value="Ser/Thr_kinase_AS"/>
</dbReference>
<keyword evidence="6" id="KW-1133">Transmembrane helix</keyword>
<keyword evidence="6" id="KW-0472">Membrane</keyword>
<accession>A0AAD9FJC4</accession>
<evidence type="ECO:0000313" key="9">
    <source>
        <dbReference type="Proteomes" id="UP001228049"/>
    </source>
</evidence>
<dbReference type="InterPro" id="IPR000719">
    <property type="entry name" value="Prot_kinase_dom"/>
</dbReference>
<comment type="caution">
    <text evidence="8">The sequence shown here is derived from an EMBL/GenBank/DDBJ whole genome shotgun (WGS) entry which is preliminary data.</text>
</comment>
<keyword evidence="1" id="KW-0723">Serine/threonine-protein kinase</keyword>
<dbReference type="GO" id="GO:0004713">
    <property type="term" value="F:protein tyrosine kinase activity"/>
    <property type="evidence" value="ECO:0007669"/>
    <property type="project" value="TreeGrafter"/>
</dbReference>
<dbReference type="SUPFAM" id="SSF56112">
    <property type="entry name" value="Protein kinase-like (PK-like)"/>
    <property type="match status" value="1"/>
</dbReference>
<dbReference type="AlphaFoldDB" id="A0AAD9FJC4"/>
<dbReference type="GO" id="GO:0003677">
    <property type="term" value="F:DNA binding"/>
    <property type="evidence" value="ECO:0007669"/>
    <property type="project" value="UniProtKB-KW"/>
</dbReference>
<sequence length="155" mass="17681">MLEKSLKDLVKERNFKRWSVNEIRSVTCQLLIALEALKDIGILHADLKPNNVMLVDHKEQPLRIKLIDSGLALSVCKVEEGMLMQALPYRAPEVTLGLPLGGLGCIMAYMYFAINLFSGKCPYQRMRYTTIDHGCNTLIFRTPKQRLTQVRISRC</sequence>
<dbReference type="PANTHER" id="PTHR24058">
    <property type="entry name" value="DUAL SPECIFICITY PROTEIN KINASE"/>
    <property type="match status" value="1"/>
</dbReference>
<dbReference type="InterPro" id="IPR050494">
    <property type="entry name" value="Ser_Thr_dual-spec_kinase"/>
</dbReference>
<keyword evidence="4 8" id="KW-0418">Kinase</keyword>
<evidence type="ECO:0000256" key="1">
    <source>
        <dbReference type="ARBA" id="ARBA00022527"/>
    </source>
</evidence>
<dbReference type="GO" id="GO:0005524">
    <property type="term" value="F:ATP binding"/>
    <property type="evidence" value="ECO:0007669"/>
    <property type="project" value="UniProtKB-KW"/>
</dbReference>
<dbReference type="PROSITE" id="PS50011">
    <property type="entry name" value="PROTEIN_KINASE_DOM"/>
    <property type="match status" value="1"/>
</dbReference>
<evidence type="ECO:0000256" key="4">
    <source>
        <dbReference type="ARBA" id="ARBA00022777"/>
    </source>
</evidence>
<evidence type="ECO:0000256" key="5">
    <source>
        <dbReference type="ARBA" id="ARBA00022840"/>
    </source>
</evidence>
<keyword evidence="8" id="KW-0371">Homeobox</keyword>
<dbReference type="Pfam" id="PF00069">
    <property type="entry name" value="Pkinase"/>
    <property type="match status" value="1"/>
</dbReference>
<dbReference type="GO" id="GO:0016605">
    <property type="term" value="C:PML body"/>
    <property type="evidence" value="ECO:0007669"/>
    <property type="project" value="TreeGrafter"/>
</dbReference>
<evidence type="ECO:0000256" key="3">
    <source>
        <dbReference type="ARBA" id="ARBA00022741"/>
    </source>
</evidence>
<dbReference type="PANTHER" id="PTHR24058:SF53">
    <property type="entry name" value="HOMEODOMAIN-INTERACTING PROTEIN KINASE 2"/>
    <property type="match status" value="1"/>
</dbReference>
<dbReference type="GO" id="GO:0046332">
    <property type="term" value="F:SMAD binding"/>
    <property type="evidence" value="ECO:0007669"/>
    <property type="project" value="TreeGrafter"/>
</dbReference>
<feature type="transmembrane region" description="Helical" evidence="6">
    <location>
        <begin position="96"/>
        <end position="117"/>
    </location>
</feature>
<feature type="domain" description="Protein kinase" evidence="7">
    <location>
        <begin position="1"/>
        <end position="155"/>
    </location>
</feature>
<dbReference type="PROSITE" id="PS00108">
    <property type="entry name" value="PROTEIN_KINASE_ST"/>
    <property type="match status" value="1"/>
</dbReference>
<dbReference type="EMBL" id="JASDAP010000006">
    <property type="protein sequence ID" value="KAK1900875.1"/>
    <property type="molecule type" value="Genomic_DNA"/>
</dbReference>
<keyword evidence="8" id="KW-0238">DNA-binding</keyword>
<organism evidence="8 9">
    <name type="scientific">Dissostichus eleginoides</name>
    <name type="common">Patagonian toothfish</name>
    <name type="synonym">Dissostichus amissus</name>
    <dbReference type="NCBI Taxonomy" id="100907"/>
    <lineage>
        <taxon>Eukaryota</taxon>
        <taxon>Metazoa</taxon>
        <taxon>Chordata</taxon>
        <taxon>Craniata</taxon>
        <taxon>Vertebrata</taxon>
        <taxon>Euteleostomi</taxon>
        <taxon>Actinopterygii</taxon>
        <taxon>Neopterygii</taxon>
        <taxon>Teleostei</taxon>
        <taxon>Neoteleostei</taxon>
        <taxon>Acanthomorphata</taxon>
        <taxon>Eupercaria</taxon>
        <taxon>Perciformes</taxon>
        <taxon>Notothenioidei</taxon>
        <taxon>Nototheniidae</taxon>
        <taxon>Dissostichus</taxon>
    </lineage>
</organism>
<dbReference type="GO" id="GO:0007224">
    <property type="term" value="P:smoothened signaling pathway"/>
    <property type="evidence" value="ECO:0007669"/>
    <property type="project" value="TreeGrafter"/>
</dbReference>
<gene>
    <name evidence="8" type="ORF">KUDE01_003847</name>
</gene>
<evidence type="ECO:0000256" key="2">
    <source>
        <dbReference type="ARBA" id="ARBA00022679"/>
    </source>
</evidence>
<keyword evidence="2" id="KW-0808">Transferase</keyword>
<dbReference type="GO" id="GO:0045944">
    <property type="term" value="P:positive regulation of transcription by RNA polymerase II"/>
    <property type="evidence" value="ECO:0007669"/>
    <property type="project" value="TreeGrafter"/>
</dbReference>
<keyword evidence="9" id="KW-1185">Reference proteome</keyword>
<protein>
    <submittedName>
        <fullName evidence="8">Homeodomain-interacting protein kinase 1</fullName>
    </submittedName>
</protein>
<dbReference type="InterPro" id="IPR011009">
    <property type="entry name" value="Kinase-like_dom_sf"/>
</dbReference>
<name>A0AAD9FJC4_DISEL</name>
<reference evidence="8" key="1">
    <citation type="submission" date="2023-04" db="EMBL/GenBank/DDBJ databases">
        <title>Chromosome-level genome of Chaenocephalus aceratus.</title>
        <authorList>
            <person name="Park H."/>
        </authorList>
    </citation>
    <scope>NUCLEOTIDE SEQUENCE</scope>
    <source>
        <strain evidence="8">DE</strain>
        <tissue evidence="8">Muscle</tissue>
    </source>
</reference>
<proteinExistence type="predicted"/>
<dbReference type="GO" id="GO:0004674">
    <property type="term" value="F:protein serine/threonine kinase activity"/>
    <property type="evidence" value="ECO:0007669"/>
    <property type="project" value="UniProtKB-KW"/>
</dbReference>
<keyword evidence="3" id="KW-0547">Nucleotide-binding</keyword>
<dbReference type="GO" id="GO:0003714">
    <property type="term" value="F:transcription corepressor activity"/>
    <property type="evidence" value="ECO:0007669"/>
    <property type="project" value="TreeGrafter"/>
</dbReference>